<evidence type="ECO:0000313" key="3">
    <source>
        <dbReference type="EMBL" id="HAR57117.1"/>
    </source>
</evidence>
<protein>
    <submittedName>
        <fullName evidence="3">DUF2075 domain-containing protein</fullName>
    </submittedName>
</protein>
<keyword evidence="1" id="KW-0812">Transmembrane</keyword>
<dbReference type="Proteomes" id="UP000262878">
    <property type="component" value="Unassembled WGS sequence"/>
</dbReference>
<dbReference type="InterPro" id="IPR052026">
    <property type="entry name" value="ExeA_AAA_ATPase_DNA-bind"/>
</dbReference>
<accession>A0A348WRF5</accession>
<keyword evidence="1" id="KW-1133">Transmembrane helix</keyword>
<dbReference type="InterPro" id="IPR003593">
    <property type="entry name" value="AAA+_ATPase"/>
</dbReference>
<dbReference type="PANTHER" id="PTHR35894">
    <property type="entry name" value="GENERAL SECRETION PATHWAY PROTEIN A-RELATED"/>
    <property type="match status" value="1"/>
</dbReference>
<gene>
    <name evidence="3" type="ORF">DCR58_10100</name>
</gene>
<feature type="transmembrane region" description="Helical" evidence="1">
    <location>
        <begin position="278"/>
        <end position="298"/>
    </location>
</feature>
<comment type="caution">
    <text evidence="3">The sequence shown here is derived from an EMBL/GenBank/DDBJ whole genome shotgun (WGS) entry which is preliminary data.</text>
</comment>
<reference evidence="3 4" key="1">
    <citation type="journal article" date="2018" name="Nat. Biotechnol.">
        <title>A standardized bacterial taxonomy based on genome phylogeny substantially revises the tree of life.</title>
        <authorList>
            <person name="Parks D.H."/>
            <person name="Chuvochina M."/>
            <person name="Waite D.W."/>
            <person name="Rinke C."/>
            <person name="Skarshewski A."/>
            <person name="Chaumeil P.A."/>
            <person name="Hugenholtz P."/>
        </authorList>
    </citation>
    <scope>NUCLEOTIDE SEQUENCE [LARGE SCALE GENOMIC DNA]</scope>
    <source>
        <strain evidence="3">UBA9360</strain>
    </source>
</reference>
<dbReference type="GO" id="GO:0016887">
    <property type="term" value="F:ATP hydrolysis activity"/>
    <property type="evidence" value="ECO:0007669"/>
    <property type="project" value="InterPro"/>
</dbReference>
<dbReference type="Pfam" id="PF13401">
    <property type="entry name" value="AAA_22"/>
    <property type="match status" value="1"/>
</dbReference>
<evidence type="ECO:0000256" key="1">
    <source>
        <dbReference type="SAM" id="Phobius"/>
    </source>
</evidence>
<dbReference type="Gene3D" id="3.40.50.300">
    <property type="entry name" value="P-loop containing nucleotide triphosphate hydrolases"/>
    <property type="match status" value="1"/>
</dbReference>
<sequence length="309" mass="34945">MYLYHYGLNQLPFTITPNTQFYCELKSHDQAAKVVLTALNTGEGFIKVTGEVGTGKTLLCRRLLEEIPDYFYTAYVPDSYLNPDQLRRAVAQELGVETADIESEHPLARALQDKLLEINHAGRAVVLIVDEAQALPEDSLEALRLLSNLETESRKLLHIILVGQPELDERLAQHNFRQLRQRISFSHRLTAMNARETAQYIGHRMRIAGYKGEPIFSAGLVSALYESSRGIPRLVNVLAHKMLLLAYGEGRRKLSHKDLRLATKDTSDTRYRSPMVRLIIWSILLVCVAVSAIVSLTFEHPAWPWNSVA</sequence>
<dbReference type="PANTHER" id="PTHR35894:SF7">
    <property type="entry name" value="GENERAL SECRETION PATHWAY PROTEIN A-RELATED"/>
    <property type="match status" value="1"/>
</dbReference>
<dbReference type="InterPro" id="IPR027417">
    <property type="entry name" value="P-loop_NTPase"/>
</dbReference>
<organism evidence="3 4">
    <name type="scientific">Idiomarina baltica</name>
    <dbReference type="NCBI Taxonomy" id="190892"/>
    <lineage>
        <taxon>Bacteria</taxon>
        <taxon>Pseudomonadati</taxon>
        <taxon>Pseudomonadota</taxon>
        <taxon>Gammaproteobacteria</taxon>
        <taxon>Alteromonadales</taxon>
        <taxon>Idiomarinaceae</taxon>
        <taxon>Idiomarina</taxon>
    </lineage>
</organism>
<keyword evidence="1" id="KW-0472">Membrane</keyword>
<name>A0A348WRF5_9GAMM</name>
<dbReference type="STRING" id="314276.OS145_05565"/>
<feature type="domain" description="AAA+ ATPase" evidence="2">
    <location>
        <begin position="42"/>
        <end position="187"/>
    </location>
</feature>
<evidence type="ECO:0000259" key="2">
    <source>
        <dbReference type="SMART" id="SM00382"/>
    </source>
</evidence>
<dbReference type="AlphaFoldDB" id="A0A348WRF5"/>
<dbReference type="EMBL" id="DMUP01000250">
    <property type="protein sequence ID" value="HAR57117.1"/>
    <property type="molecule type" value="Genomic_DNA"/>
</dbReference>
<dbReference type="SMART" id="SM00382">
    <property type="entry name" value="AAA"/>
    <property type="match status" value="1"/>
</dbReference>
<dbReference type="InterPro" id="IPR049945">
    <property type="entry name" value="AAA_22"/>
</dbReference>
<evidence type="ECO:0000313" key="4">
    <source>
        <dbReference type="Proteomes" id="UP000262878"/>
    </source>
</evidence>
<dbReference type="RefSeq" id="WP_006956816.1">
    <property type="nucleotide sequence ID" value="NZ_DBGH01000032.1"/>
</dbReference>
<dbReference type="CDD" id="cd00009">
    <property type="entry name" value="AAA"/>
    <property type="match status" value="1"/>
</dbReference>
<proteinExistence type="predicted"/>
<dbReference type="SUPFAM" id="SSF52540">
    <property type="entry name" value="P-loop containing nucleoside triphosphate hydrolases"/>
    <property type="match status" value="1"/>
</dbReference>